<feature type="transmembrane region" description="Helical" evidence="5">
    <location>
        <begin position="63"/>
        <end position="85"/>
    </location>
</feature>
<evidence type="ECO:0000256" key="5">
    <source>
        <dbReference type="SAM" id="Phobius"/>
    </source>
</evidence>
<dbReference type="Pfam" id="PF04193">
    <property type="entry name" value="PQ-loop"/>
    <property type="match status" value="1"/>
</dbReference>
<sequence length="91" mass="10347">MNITPIEIIGLIAGFCTTFSFLPQVVRTWRTKSVDDISLRMYLLLCFGILLWLYYGISMQSVALVLTNGVSLILTSSILVMKVLYRNRGRQ</sequence>
<evidence type="ECO:0000313" key="6">
    <source>
        <dbReference type="EMBL" id="BDQ36882.1"/>
    </source>
</evidence>
<name>A0ABM8AZW0_9BACT</name>
<keyword evidence="4 5" id="KW-0472">Membrane</keyword>
<keyword evidence="2 5" id="KW-0812">Transmembrane</keyword>
<comment type="subcellular location">
    <subcellularLocation>
        <location evidence="1">Membrane</location>
        <topology evidence="1">Multi-pass membrane protein</topology>
    </subcellularLocation>
</comment>
<proteinExistence type="predicted"/>
<dbReference type="EMBL" id="AP026709">
    <property type="protein sequence ID" value="BDQ36882.1"/>
    <property type="molecule type" value="Genomic_DNA"/>
</dbReference>
<keyword evidence="3 5" id="KW-1133">Transmembrane helix</keyword>
<dbReference type="RefSeq" id="WP_281762757.1">
    <property type="nucleotide sequence ID" value="NZ_AP026709.1"/>
</dbReference>
<dbReference type="InterPro" id="IPR047662">
    <property type="entry name" value="SemiSWEET"/>
</dbReference>
<reference evidence="6 7" key="1">
    <citation type="submission" date="2022-08" db="EMBL/GenBank/DDBJ databases">
        <title>Genome Sequence of the sulphate-reducing bacterium, Pseudodesulfovibrio sp. SYK.</title>
        <authorList>
            <person name="Kondo R."/>
            <person name="Kataoka T."/>
        </authorList>
    </citation>
    <scope>NUCLEOTIDE SEQUENCE [LARGE SCALE GENOMIC DNA]</scope>
    <source>
        <strain evidence="6 7">SYK</strain>
    </source>
</reference>
<evidence type="ECO:0000256" key="3">
    <source>
        <dbReference type="ARBA" id="ARBA00022989"/>
    </source>
</evidence>
<gene>
    <name evidence="6" type="ORF">SYK_12420</name>
</gene>
<protein>
    <submittedName>
        <fullName evidence="6">Membrane protein</fullName>
    </submittedName>
</protein>
<accession>A0ABM8AZW0</accession>
<feature type="transmembrane region" description="Helical" evidence="5">
    <location>
        <begin position="37"/>
        <end position="57"/>
    </location>
</feature>
<evidence type="ECO:0000313" key="7">
    <source>
        <dbReference type="Proteomes" id="UP001317742"/>
    </source>
</evidence>
<keyword evidence="7" id="KW-1185">Reference proteome</keyword>
<feature type="transmembrane region" description="Helical" evidence="5">
    <location>
        <begin position="6"/>
        <end position="25"/>
    </location>
</feature>
<dbReference type="Proteomes" id="UP001317742">
    <property type="component" value="Chromosome"/>
</dbReference>
<dbReference type="Gene3D" id="1.20.1280.290">
    <property type="match status" value="1"/>
</dbReference>
<dbReference type="NCBIfam" id="NF037968">
    <property type="entry name" value="SemiSWEET_2"/>
    <property type="match status" value="1"/>
</dbReference>
<organism evidence="6 7">
    <name type="scientific">Pseudodesulfovibrio nedwellii</name>
    <dbReference type="NCBI Taxonomy" id="2973072"/>
    <lineage>
        <taxon>Bacteria</taxon>
        <taxon>Pseudomonadati</taxon>
        <taxon>Thermodesulfobacteriota</taxon>
        <taxon>Desulfovibrionia</taxon>
        <taxon>Desulfovibrionales</taxon>
        <taxon>Desulfovibrionaceae</taxon>
    </lineage>
</organism>
<evidence type="ECO:0000256" key="4">
    <source>
        <dbReference type="ARBA" id="ARBA00023136"/>
    </source>
</evidence>
<dbReference type="InterPro" id="IPR006603">
    <property type="entry name" value="PQ-loop_rpt"/>
</dbReference>
<evidence type="ECO:0000256" key="1">
    <source>
        <dbReference type="ARBA" id="ARBA00004141"/>
    </source>
</evidence>
<evidence type="ECO:0000256" key="2">
    <source>
        <dbReference type="ARBA" id="ARBA00022692"/>
    </source>
</evidence>